<comment type="caution">
    <text evidence="2">The sequence shown here is derived from an EMBL/GenBank/DDBJ whole genome shotgun (WGS) entry which is preliminary data.</text>
</comment>
<keyword evidence="3" id="KW-1185">Reference proteome</keyword>
<dbReference type="PANTHER" id="PTHR36928:SF1">
    <property type="entry name" value="PHOSPHATASE YCDX-RELATED"/>
    <property type="match status" value="1"/>
</dbReference>
<evidence type="ECO:0000313" key="2">
    <source>
        <dbReference type="EMBL" id="MVB11194.1"/>
    </source>
</evidence>
<dbReference type="AlphaFoldDB" id="A0A6N8HZA7"/>
<dbReference type="InterPro" id="IPR050243">
    <property type="entry name" value="PHP_phosphatase"/>
</dbReference>
<dbReference type="RefSeq" id="WP_156990524.1">
    <property type="nucleotide sequence ID" value="NZ_VWXL01000053.1"/>
</dbReference>
<dbReference type="PANTHER" id="PTHR36928">
    <property type="entry name" value="PHOSPHATASE YCDX-RELATED"/>
    <property type="match status" value="1"/>
</dbReference>
<keyword evidence="2" id="KW-0378">Hydrolase</keyword>
<dbReference type="SUPFAM" id="SSF89550">
    <property type="entry name" value="PHP domain-like"/>
    <property type="match status" value="1"/>
</dbReference>
<dbReference type="Proteomes" id="UP000469440">
    <property type="component" value="Unassembled WGS sequence"/>
</dbReference>
<dbReference type="Gene3D" id="3.20.20.140">
    <property type="entry name" value="Metal-dependent hydrolases"/>
    <property type="match status" value="1"/>
</dbReference>
<accession>A0A6N8HZA7</accession>
<dbReference type="InterPro" id="IPR003141">
    <property type="entry name" value="Pol/His_phosphatase_N"/>
</dbReference>
<gene>
    <name evidence="2" type="primary">ycdX_1</name>
    <name evidence="2" type="ORF">CAFE_19020</name>
</gene>
<feature type="domain" description="Polymerase/histidinol phosphatase N-terminal" evidence="1">
    <location>
        <begin position="5"/>
        <end position="78"/>
    </location>
</feature>
<name>A0A6N8HZA7_9FIRM</name>
<dbReference type="SMART" id="SM00481">
    <property type="entry name" value="POLIIIAc"/>
    <property type="match status" value="1"/>
</dbReference>
<reference evidence="2 3" key="1">
    <citation type="submission" date="2019-09" db="EMBL/GenBank/DDBJ databases">
        <title>Genome sequence of Clostridium sp. EA1.</title>
        <authorList>
            <person name="Poehlein A."/>
            <person name="Bengelsdorf F.R."/>
            <person name="Daniel R."/>
        </authorList>
    </citation>
    <scope>NUCLEOTIDE SEQUENCE [LARGE SCALE GENOMIC DNA]</scope>
    <source>
        <strain evidence="2 3">EA1</strain>
    </source>
</reference>
<proteinExistence type="predicted"/>
<dbReference type="GO" id="GO:0042578">
    <property type="term" value="F:phosphoric ester hydrolase activity"/>
    <property type="evidence" value="ECO:0007669"/>
    <property type="project" value="TreeGrafter"/>
</dbReference>
<dbReference type="InterPro" id="IPR016195">
    <property type="entry name" value="Pol/histidinol_Pase-like"/>
</dbReference>
<dbReference type="EMBL" id="VWXL01000053">
    <property type="protein sequence ID" value="MVB11194.1"/>
    <property type="molecule type" value="Genomic_DNA"/>
</dbReference>
<dbReference type="EC" id="3.1.3.-" evidence="2"/>
<sequence length="244" mass="26754">MKALFDLHTHTLASGHAFSTLRENIESARQKGLLAVGTSDHAEKMPRANPALFSNYKVVRESFEGVRVFCGIEANICDFEGTIDVDDSLLQKLDYVIASLHSPCIQSGSIRQNTNALIRAMENPSVKIIGHPDDSRYPLDYGALVSAAKKRGTALELNNSSLIPGSTRVGARANAKKLLEACKRNRASVVIGSDAHIWYDVGRFEEAFALINEVGFPEELVLNLSFDGLKMILNSKSHRILPAF</sequence>
<protein>
    <submittedName>
        <fullName evidence="2">Putative phosphatase YcdX</fullName>
        <ecNumber evidence="2">3.1.3.-</ecNumber>
    </submittedName>
</protein>
<dbReference type="CDD" id="cd07437">
    <property type="entry name" value="PHP_HisPPase_Ycdx_like"/>
    <property type="match status" value="1"/>
</dbReference>
<dbReference type="NCBIfam" id="NF006702">
    <property type="entry name" value="PRK09248.1"/>
    <property type="match status" value="1"/>
</dbReference>
<dbReference type="Pfam" id="PF02811">
    <property type="entry name" value="PHP"/>
    <property type="match status" value="1"/>
</dbReference>
<dbReference type="GO" id="GO:0008270">
    <property type="term" value="F:zinc ion binding"/>
    <property type="evidence" value="ECO:0007669"/>
    <property type="project" value="TreeGrafter"/>
</dbReference>
<evidence type="ECO:0000313" key="3">
    <source>
        <dbReference type="Proteomes" id="UP000469440"/>
    </source>
</evidence>
<dbReference type="GO" id="GO:0005829">
    <property type="term" value="C:cytosol"/>
    <property type="evidence" value="ECO:0007669"/>
    <property type="project" value="TreeGrafter"/>
</dbReference>
<organism evidence="2 3">
    <name type="scientific">Caproicibacter fermentans</name>
    <dbReference type="NCBI Taxonomy" id="2576756"/>
    <lineage>
        <taxon>Bacteria</taxon>
        <taxon>Bacillati</taxon>
        <taxon>Bacillota</taxon>
        <taxon>Clostridia</taxon>
        <taxon>Eubacteriales</taxon>
        <taxon>Acutalibacteraceae</taxon>
        <taxon>Caproicibacter</taxon>
    </lineage>
</organism>
<dbReference type="OrthoDB" id="9808747at2"/>
<evidence type="ECO:0000259" key="1">
    <source>
        <dbReference type="SMART" id="SM00481"/>
    </source>
</evidence>
<dbReference type="InterPro" id="IPR004013">
    <property type="entry name" value="PHP_dom"/>
</dbReference>